<dbReference type="PANTHER" id="PTHR44329:SF298">
    <property type="entry name" value="MIXED LINEAGE KINASE DOMAIN-LIKE PROTEIN"/>
    <property type="match status" value="1"/>
</dbReference>
<evidence type="ECO:0000259" key="3">
    <source>
        <dbReference type="PROSITE" id="PS50011"/>
    </source>
</evidence>
<dbReference type="GeneTree" id="ENSGT00390000016453"/>
<dbReference type="InterPro" id="IPR011009">
    <property type="entry name" value="Kinase-like_dom_sf"/>
</dbReference>
<keyword evidence="1" id="KW-0547">Nucleotide-binding</keyword>
<organism evidence="4">
    <name type="scientific">Stegastes partitus</name>
    <name type="common">bicolor damselfish</name>
    <dbReference type="NCBI Taxonomy" id="144197"/>
    <lineage>
        <taxon>Eukaryota</taxon>
        <taxon>Metazoa</taxon>
        <taxon>Chordata</taxon>
        <taxon>Craniata</taxon>
        <taxon>Vertebrata</taxon>
        <taxon>Euteleostomi</taxon>
        <taxon>Actinopterygii</taxon>
        <taxon>Neopterygii</taxon>
        <taxon>Teleostei</taxon>
        <taxon>Neoteleostei</taxon>
        <taxon>Acanthomorphata</taxon>
        <taxon>Ovalentaria</taxon>
        <taxon>Pomacentridae</taxon>
        <taxon>Stegastes</taxon>
    </lineage>
</organism>
<dbReference type="Gene3D" id="1.10.510.10">
    <property type="entry name" value="Transferase(Phosphotransferase) domain 1"/>
    <property type="match status" value="1"/>
</dbReference>
<dbReference type="InterPro" id="IPR000719">
    <property type="entry name" value="Prot_kinase_dom"/>
</dbReference>
<dbReference type="GO" id="GO:0097527">
    <property type="term" value="P:necroptotic signaling pathway"/>
    <property type="evidence" value="ECO:0007669"/>
    <property type="project" value="TreeGrafter"/>
</dbReference>
<evidence type="ECO:0000256" key="2">
    <source>
        <dbReference type="ARBA" id="ARBA00022840"/>
    </source>
</evidence>
<dbReference type="InterPro" id="IPR051681">
    <property type="entry name" value="Ser/Thr_Kinases-Pseudokinases"/>
</dbReference>
<dbReference type="GO" id="GO:0005524">
    <property type="term" value="F:ATP binding"/>
    <property type="evidence" value="ECO:0007669"/>
    <property type="project" value="UniProtKB-KW"/>
</dbReference>
<dbReference type="PROSITE" id="PS50011">
    <property type="entry name" value="PROTEIN_KINASE_DOM"/>
    <property type="match status" value="1"/>
</dbReference>
<dbReference type="SUPFAM" id="SSF56112">
    <property type="entry name" value="Protein kinase-like (PK-like)"/>
    <property type="match status" value="1"/>
</dbReference>
<reference evidence="4" key="1">
    <citation type="submission" date="2023-09" db="UniProtKB">
        <authorList>
            <consortium name="Ensembl"/>
        </authorList>
    </citation>
    <scope>IDENTIFICATION</scope>
</reference>
<proteinExistence type="predicted"/>
<dbReference type="InterPro" id="IPR001245">
    <property type="entry name" value="Ser-Thr/Tyr_kinase_cat_dom"/>
</dbReference>
<evidence type="ECO:0000313" key="4">
    <source>
        <dbReference type="Ensembl" id="ENSSPAP00000011604.1"/>
    </source>
</evidence>
<keyword evidence="2" id="KW-0067">ATP-binding</keyword>
<dbReference type="Pfam" id="PF07714">
    <property type="entry name" value="PK_Tyr_Ser-Thr"/>
    <property type="match status" value="1"/>
</dbReference>
<dbReference type="PIRSF" id="PIRSF000654">
    <property type="entry name" value="Integrin-linked_kinase"/>
    <property type="match status" value="1"/>
</dbReference>
<dbReference type="Ensembl" id="ENSSPAT00000011808.1">
    <property type="protein sequence ID" value="ENSSPAP00000011604.1"/>
    <property type="gene ID" value="ENSSPAG00000008820.1"/>
</dbReference>
<dbReference type="GO" id="GO:0004672">
    <property type="term" value="F:protein kinase activity"/>
    <property type="evidence" value="ECO:0007669"/>
    <property type="project" value="InterPro"/>
</dbReference>
<protein>
    <submittedName>
        <fullName evidence="4">Mixed lineage kinase domain-like protein</fullName>
    </submittedName>
</protein>
<feature type="domain" description="Protein kinase" evidence="3">
    <location>
        <begin position="59"/>
        <end position="326"/>
    </location>
</feature>
<dbReference type="STRING" id="144197.ENSSPAP00000011604"/>
<name>A0A3B5A036_9TELE</name>
<sequence length="337" mass="38897">MPASGQKIVIAVLKHTLTSHMANIGIMLNLIWDCVFKVKRPRVTSVDIRMIKPDELKYEHPKKPFMTTATSEVYKGEYNGFAVAIKRYMDPMNTSPGEVRSVFKKEVDTMKRFESPYILRMFGICIQDESSPEPEFLIIMEYCEKGSLRQLLAKSDCKLSWTRKARMCLDAAQGLYRLHQTEEKSNVHGYINSCKFLVAEGYRVKLGGFELSKTETSLKKQTKDEEIRSLCYSSPQMLNSINNVYSKKCEMYSFGIVLWEIATRRIPFEGHSDKDIYQKVCKERYQEPLPDDCPEPLRQLIEDCRAYDSFQRPSAGVLVDKLRSVVAQMEEKKATQL</sequence>
<dbReference type="AlphaFoldDB" id="A0A3B5A036"/>
<evidence type="ECO:0000256" key="1">
    <source>
        <dbReference type="ARBA" id="ARBA00022741"/>
    </source>
</evidence>
<dbReference type="Gene3D" id="3.30.200.20">
    <property type="entry name" value="Phosphorylase Kinase, domain 1"/>
    <property type="match status" value="1"/>
</dbReference>
<accession>A0A3B5A036</accession>
<dbReference type="PANTHER" id="PTHR44329">
    <property type="entry name" value="SERINE/THREONINE-PROTEIN KINASE TNNI3K-RELATED"/>
    <property type="match status" value="1"/>
</dbReference>